<dbReference type="RefSeq" id="WP_159791406.1">
    <property type="nucleotide sequence ID" value="NZ_WTYM01000021.1"/>
</dbReference>
<dbReference type="AlphaFoldDB" id="A0A6I4SUS8"/>
<accession>A0A6I4SUS8</accession>
<organism evidence="1 2">
    <name type="scientific">Croceibacterium salegens</name>
    <dbReference type="NCBI Taxonomy" id="1737568"/>
    <lineage>
        <taxon>Bacteria</taxon>
        <taxon>Pseudomonadati</taxon>
        <taxon>Pseudomonadota</taxon>
        <taxon>Alphaproteobacteria</taxon>
        <taxon>Sphingomonadales</taxon>
        <taxon>Erythrobacteraceae</taxon>
        <taxon>Croceibacterium</taxon>
    </lineage>
</organism>
<evidence type="ECO:0000313" key="2">
    <source>
        <dbReference type="Proteomes" id="UP000433652"/>
    </source>
</evidence>
<protein>
    <submittedName>
        <fullName evidence="1">Uncharacterized protein</fullName>
    </submittedName>
</protein>
<proteinExistence type="predicted"/>
<reference evidence="1 2" key="1">
    <citation type="submission" date="2019-12" db="EMBL/GenBank/DDBJ databases">
        <title>Genomic-based taxomic classification of the family Erythrobacteraceae.</title>
        <authorList>
            <person name="Xu L."/>
        </authorList>
    </citation>
    <scope>NUCLEOTIDE SEQUENCE [LARGE SCALE GENOMIC DNA]</scope>
    <source>
        <strain evidence="1 2">MCCC 1K01500</strain>
    </source>
</reference>
<dbReference type="Proteomes" id="UP000433652">
    <property type="component" value="Unassembled WGS sequence"/>
</dbReference>
<dbReference type="EMBL" id="WTYM01000021">
    <property type="protein sequence ID" value="MXO58132.1"/>
    <property type="molecule type" value="Genomic_DNA"/>
</dbReference>
<gene>
    <name evidence="1" type="ORF">GRI89_01040</name>
</gene>
<comment type="caution">
    <text evidence="1">The sequence shown here is derived from an EMBL/GenBank/DDBJ whole genome shotgun (WGS) entry which is preliminary data.</text>
</comment>
<evidence type="ECO:0000313" key="1">
    <source>
        <dbReference type="EMBL" id="MXO58132.1"/>
    </source>
</evidence>
<keyword evidence="2" id="KW-1185">Reference proteome</keyword>
<sequence>MLKYVEKTHERRAPIAKPRAERVDIKDVYRDTMKRFPKTMALLAE</sequence>
<name>A0A6I4SUS8_9SPHN</name>